<dbReference type="SUPFAM" id="SSF81383">
    <property type="entry name" value="F-box domain"/>
    <property type="match status" value="1"/>
</dbReference>
<reference evidence="2" key="1">
    <citation type="submission" date="2022-07" db="EMBL/GenBank/DDBJ databases">
        <title>Genome analysis of Parmales, a sister group of diatoms, reveals the evolutionary specialization of diatoms from phago-mixotrophs to photoautotrophs.</title>
        <authorList>
            <person name="Ban H."/>
            <person name="Sato S."/>
            <person name="Yoshikawa S."/>
            <person name="Kazumasa Y."/>
            <person name="Nakamura Y."/>
            <person name="Ichinomiya M."/>
            <person name="Saitoh K."/>
            <person name="Sato N."/>
            <person name="Blanc-Mathieu R."/>
            <person name="Endo H."/>
            <person name="Kuwata A."/>
            <person name="Ogata H."/>
        </authorList>
    </citation>
    <scope>NUCLEOTIDE SEQUENCE</scope>
</reference>
<feature type="region of interest" description="Disordered" evidence="1">
    <location>
        <begin position="1"/>
        <end position="24"/>
    </location>
</feature>
<evidence type="ECO:0000256" key="1">
    <source>
        <dbReference type="SAM" id="MobiDB-lite"/>
    </source>
</evidence>
<comment type="caution">
    <text evidence="2">The sequence shown here is derived from an EMBL/GenBank/DDBJ whole genome shotgun (WGS) entry which is preliminary data.</text>
</comment>
<gene>
    <name evidence="2" type="ORF">TrRE_jg7613</name>
</gene>
<protein>
    <recommendedName>
        <fullName evidence="4">F-box domain-containing protein</fullName>
    </recommendedName>
</protein>
<dbReference type="AlphaFoldDB" id="A0A9W7DT94"/>
<evidence type="ECO:0000313" key="2">
    <source>
        <dbReference type="EMBL" id="GMH54243.1"/>
    </source>
</evidence>
<evidence type="ECO:0008006" key="4">
    <source>
        <dbReference type="Google" id="ProtNLM"/>
    </source>
</evidence>
<sequence>MVSLSPNAVPFPPPPPQTPSGSTTFDKFPILADDLQVYILSFIAQAPFELYDEGLPRRDGNLTHILNHVSRSWRRMCNGNVLWRLALERKLKNKWC</sequence>
<feature type="compositionally biased region" description="Pro residues" evidence="1">
    <location>
        <begin position="9"/>
        <end position="18"/>
    </location>
</feature>
<dbReference type="InterPro" id="IPR036047">
    <property type="entry name" value="F-box-like_dom_sf"/>
</dbReference>
<name>A0A9W7DT94_9STRA</name>
<dbReference type="OrthoDB" id="45613at2759"/>
<keyword evidence="3" id="KW-1185">Reference proteome</keyword>
<accession>A0A9W7DT94</accession>
<organism evidence="2 3">
    <name type="scientific">Triparma retinervis</name>
    <dbReference type="NCBI Taxonomy" id="2557542"/>
    <lineage>
        <taxon>Eukaryota</taxon>
        <taxon>Sar</taxon>
        <taxon>Stramenopiles</taxon>
        <taxon>Ochrophyta</taxon>
        <taxon>Bolidophyceae</taxon>
        <taxon>Parmales</taxon>
        <taxon>Triparmaceae</taxon>
        <taxon>Triparma</taxon>
    </lineage>
</organism>
<proteinExistence type="predicted"/>
<dbReference type="Proteomes" id="UP001165082">
    <property type="component" value="Unassembled WGS sequence"/>
</dbReference>
<feature type="non-terminal residue" evidence="2">
    <location>
        <position position="1"/>
    </location>
</feature>
<evidence type="ECO:0000313" key="3">
    <source>
        <dbReference type="Proteomes" id="UP001165082"/>
    </source>
</evidence>
<dbReference type="EMBL" id="BRXZ01002091">
    <property type="protein sequence ID" value="GMH54243.1"/>
    <property type="molecule type" value="Genomic_DNA"/>
</dbReference>